<dbReference type="PANTHER" id="PTHR47338:SF9">
    <property type="entry name" value="ZN(II)2CYS6 TRANSCRIPTION FACTOR (EUROFUNG)"/>
    <property type="match status" value="1"/>
</dbReference>
<dbReference type="AlphaFoldDB" id="A0A9W9NJN5"/>
<sequence length="675" mass="76134">MEDERPAKRVRQACEPCRRKKTRCPGEKPICSFCERLGQKCVYGGAETVDETSDFARNMEDRVSRIERKMESLIDFIAQGAHQEKTPGPVASRSEHQGILPVSTPNIGASNQISSDTSALDLYFVFCNAQPLSLFPRGVCSENLGRRDPELLYAMEALGLRFRGRGLLQSNIESEIRSKMKTARQGIMARLEDGAVELSTLQTLCLLSMLEYTAGNLIRAGFYARMSGYFIRSIHTGGLEFISALDNEQDERKLCHAAVILLQNLQGSLHAFPTKDTTDQSLDNSLSAPLFETMISKKDPRRGTTGLKLDIGINAANMHTSELWALTCKYAMDYRIDANPPWHPQSDYAMITYWHTEHESCMPLRFRLHASRFQDYTPGELQQYRDYWGPWLFFQILWHAIPCLLNHPFLLSLRLRNFRRTMPQSFLRNSFEQLTLHSGWIVHFLDLVEQKRFEISDPTLCHCVAIVATVYLQHSFTEDEAFSKKAQIGLEKCIRFLHRMSHRWPNIRQQAQHIEQLRASISPGGLFNEPGTAGSSTRPKWSVNFQLLWKILVYAHASRSPDHSGDIFGPGLAKDGLGSSEMNFAGVIAEPDFALIGSAGLSGHKTVASECVTYPPEESEHVLRGHDQMGQNSEAIDLPELSEDPALDLNGGDTLFLQLQDYGRAFEDWLSVNPG</sequence>
<dbReference type="CDD" id="cd12148">
    <property type="entry name" value="fungal_TF_MHR"/>
    <property type="match status" value="1"/>
</dbReference>
<reference evidence="8" key="2">
    <citation type="journal article" date="2023" name="IMA Fungus">
        <title>Comparative genomic study of the Penicillium genus elucidates a diverse pangenome and 15 lateral gene transfer events.</title>
        <authorList>
            <person name="Petersen C."/>
            <person name="Sorensen T."/>
            <person name="Nielsen M.R."/>
            <person name="Sondergaard T.E."/>
            <person name="Sorensen J.L."/>
            <person name="Fitzpatrick D.A."/>
            <person name="Frisvad J.C."/>
            <person name="Nielsen K.L."/>
        </authorList>
    </citation>
    <scope>NUCLEOTIDE SEQUENCE</scope>
    <source>
        <strain evidence="8">IBT 23319</strain>
    </source>
</reference>
<dbReference type="PANTHER" id="PTHR47338">
    <property type="entry name" value="ZN(II)2CYS6 TRANSCRIPTION FACTOR (EUROFUNG)-RELATED"/>
    <property type="match status" value="1"/>
</dbReference>
<comment type="subcellular location">
    <subcellularLocation>
        <location evidence="1">Nucleus</location>
    </subcellularLocation>
</comment>
<dbReference type="OrthoDB" id="2943660at2759"/>
<dbReference type="SMART" id="SM00066">
    <property type="entry name" value="GAL4"/>
    <property type="match status" value="1"/>
</dbReference>
<dbReference type="SUPFAM" id="SSF57701">
    <property type="entry name" value="Zn2/Cys6 DNA-binding domain"/>
    <property type="match status" value="1"/>
</dbReference>
<keyword evidence="5" id="KW-0804">Transcription</keyword>
<name>A0A9W9NJN5_PENCI</name>
<evidence type="ECO:0000256" key="5">
    <source>
        <dbReference type="ARBA" id="ARBA00023163"/>
    </source>
</evidence>
<dbReference type="Proteomes" id="UP001147733">
    <property type="component" value="Unassembled WGS sequence"/>
</dbReference>
<evidence type="ECO:0000313" key="9">
    <source>
        <dbReference type="Proteomes" id="UP001147733"/>
    </source>
</evidence>
<feature type="domain" description="Zn(2)-C6 fungal-type" evidence="7">
    <location>
        <begin position="13"/>
        <end position="43"/>
    </location>
</feature>
<evidence type="ECO:0000313" key="8">
    <source>
        <dbReference type="EMBL" id="KAJ5221187.1"/>
    </source>
</evidence>
<dbReference type="InterPro" id="IPR050815">
    <property type="entry name" value="TF_fung"/>
</dbReference>
<keyword evidence="2" id="KW-0479">Metal-binding</keyword>
<dbReference type="EMBL" id="JAPQKT010000009">
    <property type="protein sequence ID" value="KAJ5221187.1"/>
    <property type="molecule type" value="Genomic_DNA"/>
</dbReference>
<dbReference type="PROSITE" id="PS00463">
    <property type="entry name" value="ZN2_CY6_FUNGAL_1"/>
    <property type="match status" value="1"/>
</dbReference>
<protein>
    <submittedName>
        <fullName evidence="8">Transcriptional regulator family: Fungal Specific TF</fullName>
    </submittedName>
</protein>
<proteinExistence type="predicted"/>
<dbReference type="GO" id="GO:0008270">
    <property type="term" value="F:zinc ion binding"/>
    <property type="evidence" value="ECO:0007669"/>
    <property type="project" value="InterPro"/>
</dbReference>
<gene>
    <name evidence="8" type="ORF">N7469_010074</name>
</gene>
<dbReference type="InterPro" id="IPR036864">
    <property type="entry name" value="Zn2-C6_fun-type_DNA-bd_sf"/>
</dbReference>
<keyword evidence="9" id="KW-1185">Reference proteome</keyword>
<evidence type="ECO:0000256" key="1">
    <source>
        <dbReference type="ARBA" id="ARBA00004123"/>
    </source>
</evidence>
<keyword evidence="4" id="KW-0238">DNA-binding</keyword>
<dbReference type="RefSeq" id="XP_056496110.1">
    <property type="nucleotide sequence ID" value="XM_056648979.1"/>
</dbReference>
<dbReference type="GO" id="GO:0003677">
    <property type="term" value="F:DNA binding"/>
    <property type="evidence" value="ECO:0007669"/>
    <property type="project" value="UniProtKB-KW"/>
</dbReference>
<dbReference type="CDD" id="cd00067">
    <property type="entry name" value="GAL4"/>
    <property type="match status" value="1"/>
</dbReference>
<evidence type="ECO:0000256" key="3">
    <source>
        <dbReference type="ARBA" id="ARBA00023015"/>
    </source>
</evidence>
<keyword evidence="6" id="KW-0539">Nucleus</keyword>
<evidence type="ECO:0000256" key="4">
    <source>
        <dbReference type="ARBA" id="ARBA00023125"/>
    </source>
</evidence>
<dbReference type="GO" id="GO:0005634">
    <property type="term" value="C:nucleus"/>
    <property type="evidence" value="ECO:0007669"/>
    <property type="project" value="UniProtKB-SubCell"/>
</dbReference>
<dbReference type="GO" id="GO:0000981">
    <property type="term" value="F:DNA-binding transcription factor activity, RNA polymerase II-specific"/>
    <property type="evidence" value="ECO:0007669"/>
    <property type="project" value="InterPro"/>
</dbReference>
<dbReference type="PROSITE" id="PS50048">
    <property type="entry name" value="ZN2_CY6_FUNGAL_2"/>
    <property type="match status" value="1"/>
</dbReference>
<dbReference type="Pfam" id="PF00172">
    <property type="entry name" value="Zn_clus"/>
    <property type="match status" value="1"/>
</dbReference>
<keyword evidence="3" id="KW-0805">Transcription regulation</keyword>
<evidence type="ECO:0000259" key="7">
    <source>
        <dbReference type="PROSITE" id="PS50048"/>
    </source>
</evidence>
<dbReference type="InterPro" id="IPR001138">
    <property type="entry name" value="Zn2Cys6_DnaBD"/>
</dbReference>
<evidence type="ECO:0000256" key="2">
    <source>
        <dbReference type="ARBA" id="ARBA00022723"/>
    </source>
</evidence>
<organism evidence="8 9">
    <name type="scientific">Penicillium citrinum</name>
    <dbReference type="NCBI Taxonomy" id="5077"/>
    <lineage>
        <taxon>Eukaryota</taxon>
        <taxon>Fungi</taxon>
        <taxon>Dikarya</taxon>
        <taxon>Ascomycota</taxon>
        <taxon>Pezizomycotina</taxon>
        <taxon>Eurotiomycetes</taxon>
        <taxon>Eurotiomycetidae</taxon>
        <taxon>Eurotiales</taxon>
        <taxon>Aspergillaceae</taxon>
        <taxon>Penicillium</taxon>
    </lineage>
</organism>
<comment type="caution">
    <text evidence="8">The sequence shown here is derived from an EMBL/GenBank/DDBJ whole genome shotgun (WGS) entry which is preliminary data.</text>
</comment>
<accession>A0A9W9NJN5</accession>
<reference evidence="8" key="1">
    <citation type="submission" date="2022-11" db="EMBL/GenBank/DDBJ databases">
        <authorList>
            <person name="Petersen C."/>
        </authorList>
    </citation>
    <scope>NUCLEOTIDE SEQUENCE</scope>
    <source>
        <strain evidence="8">IBT 23319</strain>
    </source>
</reference>
<evidence type="ECO:0000256" key="6">
    <source>
        <dbReference type="ARBA" id="ARBA00023242"/>
    </source>
</evidence>
<dbReference type="Gene3D" id="4.10.240.10">
    <property type="entry name" value="Zn(2)-C6 fungal-type DNA-binding domain"/>
    <property type="match status" value="1"/>
</dbReference>
<dbReference type="GeneID" id="81388146"/>